<evidence type="ECO:0000313" key="1">
    <source>
        <dbReference type="EMBL" id="MBS0967595.1"/>
    </source>
</evidence>
<dbReference type="RefSeq" id="WP_212588687.1">
    <property type="nucleotide sequence ID" value="NZ_JAERKB010000001.1"/>
</dbReference>
<reference evidence="2" key="2">
    <citation type="submission" date="2023-07" db="EMBL/GenBank/DDBJ databases">
        <title>Genome-inferred correspondence between phylogeny and metabolic traits in the wild Drosophila gut microbiome.</title>
        <authorList>
            <person name="Bueno E."/>
            <person name="Blow F."/>
            <person name="Douglas A.E."/>
        </authorList>
    </citation>
    <scope>NUCLEOTIDE SEQUENCE [LARGE SCALE GENOMIC DNA]</scope>
    <source>
        <strain evidence="2">JGM97</strain>
    </source>
</reference>
<keyword evidence="2" id="KW-1185">Reference proteome</keyword>
<comment type="caution">
    <text evidence="1">The sequence shown here is derived from an EMBL/GenBank/DDBJ whole genome shotgun (WGS) entry which is preliminary data.</text>
</comment>
<dbReference type="Proteomes" id="UP000680634">
    <property type="component" value="Unassembled WGS sequence"/>
</dbReference>
<proteinExistence type="predicted"/>
<organism evidence="1 2">
    <name type="scientific">Nissabacter archeti</name>
    <dbReference type="NCBI Taxonomy" id="1917880"/>
    <lineage>
        <taxon>Bacteria</taxon>
        <taxon>Pseudomonadati</taxon>
        <taxon>Pseudomonadota</taxon>
        <taxon>Gammaproteobacteria</taxon>
        <taxon>Enterobacterales</taxon>
        <taxon>Yersiniaceae</taxon>
        <taxon>Nissabacter</taxon>
    </lineage>
</organism>
<dbReference type="EMBL" id="JAERKB010000001">
    <property type="protein sequence ID" value="MBS0967595.1"/>
    <property type="molecule type" value="Genomic_DNA"/>
</dbReference>
<accession>A0ABS5JCB8</accession>
<protein>
    <submittedName>
        <fullName evidence="1">Uncharacterized protein</fullName>
    </submittedName>
</protein>
<reference evidence="1 2" key="1">
    <citation type="submission" date="2020-12" db="EMBL/GenBank/DDBJ databases">
        <authorList>
            <person name="Mcmullen J.G."/>
        </authorList>
    </citation>
    <scope>NUCLEOTIDE SEQUENCE [LARGE SCALE GENOMIC DNA]</scope>
    <source>
        <strain evidence="1 2">JGM97</strain>
    </source>
</reference>
<sequence>MTQASITQLHRMIAEVNARLASRTATNRALNLTTYALTLGLGASLATGASLTSHSSQLLVLSAAAAYGANTLFFPPTVEGAYLGAGTVLSCLAMRGNNLMAAYQQAKMAAPPKTAYCPDADKINAAWHQLQTTLNTTEAGDSGFGATLTDAQNNVIQSLNLQLLSANPSPEAILASAKSSLAAVAGVVTPAALSASKSKDTKPALFNELNFGETCALANPAQTLANLTRLNDHLNQQINLIGALDTHCLAADRLVLPLTTLNSTIILSKDEKQTLAFSGGKPPFTLAWQGKVPAAEVIAVSVESTSRTVRLERLAGNVDKDTEVTLQLSDSNILPQRLLLTIKLVP</sequence>
<gene>
    <name evidence="1" type="ORF">JK232_01670</name>
</gene>
<name>A0ABS5JCB8_9GAMM</name>
<evidence type="ECO:0000313" key="2">
    <source>
        <dbReference type="Proteomes" id="UP000680634"/>
    </source>
</evidence>